<protein>
    <submittedName>
        <fullName evidence="3">Uncharacterized protein</fullName>
    </submittedName>
</protein>
<feature type="region of interest" description="Disordered" evidence="2">
    <location>
        <begin position="180"/>
        <end position="262"/>
    </location>
</feature>
<accession>A0AAD9YG48</accession>
<feature type="compositionally biased region" description="Polar residues" evidence="2">
    <location>
        <begin position="230"/>
        <end position="244"/>
    </location>
</feature>
<dbReference type="Proteomes" id="UP001281614">
    <property type="component" value="Unassembled WGS sequence"/>
</dbReference>
<proteinExistence type="predicted"/>
<evidence type="ECO:0000256" key="2">
    <source>
        <dbReference type="SAM" id="MobiDB-lite"/>
    </source>
</evidence>
<reference evidence="3" key="1">
    <citation type="submission" date="2023-02" db="EMBL/GenBank/DDBJ databases">
        <title>Colletotrichum kahawae CIFC_Que2 genome sequencing and assembly.</title>
        <authorList>
            <person name="Baroncelli R."/>
        </authorList>
    </citation>
    <scope>NUCLEOTIDE SEQUENCE</scope>
    <source>
        <strain evidence="3">CIFC_Que2</strain>
    </source>
</reference>
<feature type="region of interest" description="Disordered" evidence="2">
    <location>
        <begin position="354"/>
        <end position="385"/>
    </location>
</feature>
<comment type="caution">
    <text evidence="3">The sequence shown here is derived from an EMBL/GenBank/DDBJ whole genome shotgun (WGS) entry which is preliminary data.</text>
</comment>
<feature type="compositionally biased region" description="Low complexity" evidence="2">
    <location>
        <begin position="194"/>
        <end position="211"/>
    </location>
</feature>
<evidence type="ECO:0000313" key="3">
    <source>
        <dbReference type="EMBL" id="KAK2761031.1"/>
    </source>
</evidence>
<dbReference type="AlphaFoldDB" id="A0AAD9YG48"/>
<evidence type="ECO:0000256" key="1">
    <source>
        <dbReference type="SAM" id="Coils"/>
    </source>
</evidence>
<dbReference type="EMBL" id="VYYT01000166">
    <property type="protein sequence ID" value="KAK2761031.1"/>
    <property type="molecule type" value="Genomic_DNA"/>
</dbReference>
<name>A0AAD9YG48_COLKA</name>
<keyword evidence="1" id="KW-0175">Coiled coil</keyword>
<gene>
    <name evidence="3" type="ORF">CKAH01_16426</name>
</gene>
<feature type="coiled-coil region" evidence="1">
    <location>
        <begin position="5"/>
        <end position="32"/>
    </location>
</feature>
<evidence type="ECO:0000313" key="4">
    <source>
        <dbReference type="Proteomes" id="UP001281614"/>
    </source>
</evidence>
<feature type="region of interest" description="Disordered" evidence="2">
    <location>
        <begin position="84"/>
        <end position="145"/>
    </location>
</feature>
<keyword evidence="4" id="KW-1185">Reference proteome</keyword>
<sequence length="385" mass="41449">MDNRLSATHRENINLKAELERLRRENAGLVGMDETYNMRLVNQERSHAKHIENLTKSLTKSLTKQLEDEREQRKRLEERLAQMDMQTRRQSRSSLPRVEATQQTRSNFNAPENGSGLGIRMRPQTHPMPQTAVRPPPRPVAPSTAAPFRPAVARIPSEQAKAWLSRNPAVMQSIPTTAIARTTDSPTPNPQTPPSAALPSRSSASRLPILAKIPSTPRTSTPTLARDPSLTDSTQASMTSSIFSRRSFDTTTEAAPTPPAASPVIKKETFDMAVREVPTAPADEAPSPVLSIPPTFSSVLPSPRTATIDLASVAGSEMSQEGLAAIDVPSLQSSKSWAAVAGQAKGLARIVIGSPSKATQSVAPTAPASFGRGRNRDRTTPGSAT</sequence>
<organism evidence="3 4">
    <name type="scientific">Colletotrichum kahawae</name>
    <name type="common">Coffee berry disease fungus</name>
    <dbReference type="NCBI Taxonomy" id="34407"/>
    <lineage>
        <taxon>Eukaryota</taxon>
        <taxon>Fungi</taxon>
        <taxon>Dikarya</taxon>
        <taxon>Ascomycota</taxon>
        <taxon>Pezizomycotina</taxon>
        <taxon>Sordariomycetes</taxon>
        <taxon>Hypocreomycetidae</taxon>
        <taxon>Glomerellales</taxon>
        <taxon>Glomerellaceae</taxon>
        <taxon>Colletotrichum</taxon>
        <taxon>Colletotrichum gloeosporioides species complex</taxon>
    </lineage>
</organism>
<feature type="compositionally biased region" description="Polar residues" evidence="2">
    <location>
        <begin position="100"/>
        <end position="112"/>
    </location>
</feature>